<evidence type="ECO:0000256" key="2">
    <source>
        <dbReference type="ARBA" id="ARBA00008107"/>
    </source>
</evidence>
<protein>
    <recommendedName>
        <fullName evidence="8">Phosphate-specific transport system accessory protein PhoU</fullName>
    </recommendedName>
</protein>
<dbReference type="PANTHER" id="PTHR42930:SF3">
    <property type="entry name" value="PHOSPHATE-SPECIFIC TRANSPORT SYSTEM ACCESSORY PROTEIN PHOU"/>
    <property type="match status" value="1"/>
</dbReference>
<dbReference type="OrthoDB" id="9814256at2"/>
<dbReference type="AlphaFoldDB" id="A0A178N1X8"/>
<dbReference type="Proteomes" id="UP000078543">
    <property type="component" value="Unassembled WGS sequence"/>
</dbReference>
<dbReference type="FunFam" id="1.20.58.220:FF:000004">
    <property type="entry name" value="Phosphate-specific transport system accessory protein PhoU"/>
    <property type="match status" value="1"/>
</dbReference>
<evidence type="ECO:0000256" key="4">
    <source>
        <dbReference type="ARBA" id="ARBA00022448"/>
    </source>
</evidence>
<accession>A0A178N1X8</accession>
<evidence type="ECO:0000256" key="7">
    <source>
        <dbReference type="ARBA" id="ARBA00056181"/>
    </source>
</evidence>
<comment type="function">
    <text evidence="7 8">Plays a role in the regulation of phosphate uptake.</text>
</comment>
<proteinExistence type="inferred from homology"/>
<evidence type="ECO:0000313" key="10">
    <source>
        <dbReference type="EMBL" id="OAN67025.1"/>
    </source>
</evidence>
<comment type="subcellular location">
    <subcellularLocation>
        <location evidence="1 8">Cytoplasm</location>
    </subcellularLocation>
</comment>
<dbReference type="InterPro" id="IPR028366">
    <property type="entry name" value="PhoU"/>
</dbReference>
<dbReference type="GO" id="GO:0045936">
    <property type="term" value="P:negative regulation of phosphate metabolic process"/>
    <property type="evidence" value="ECO:0007669"/>
    <property type="project" value="InterPro"/>
</dbReference>
<name>A0A178N1X8_9PROT</name>
<comment type="similarity">
    <text evidence="2 8">Belongs to the PhoU family.</text>
</comment>
<keyword evidence="5 8" id="KW-0963">Cytoplasm</keyword>
<dbReference type="PIRSF" id="PIRSF003107">
    <property type="entry name" value="PhoU"/>
    <property type="match status" value="1"/>
</dbReference>
<reference evidence="10 11" key="1">
    <citation type="submission" date="2016-04" db="EMBL/GenBank/DDBJ databases">
        <title>Draft genome sequence of freshwater magnetotactic bacteria Magnetospirillum marisnigri SP-1 and Magnetospirillum moscoviense BB-1.</title>
        <authorList>
            <person name="Koziaeva V."/>
            <person name="Dziuba M.V."/>
            <person name="Ivanov T.M."/>
            <person name="Kuznetsov B."/>
            <person name="Grouzdev D.S."/>
        </authorList>
    </citation>
    <scope>NUCLEOTIDE SEQUENCE [LARGE SCALE GENOMIC DNA]</scope>
    <source>
        <strain evidence="10 11">BB-1</strain>
    </source>
</reference>
<dbReference type="PANTHER" id="PTHR42930">
    <property type="entry name" value="PHOSPHATE-SPECIFIC TRANSPORT SYSTEM ACCESSORY PROTEIN PHOU"/>
    <property type="match status" value="1"/>
</dbReference>
<organism evidence="10 11">
    <name type="scientific">Magnetospirillum moscoviense</name>
    <dbReference type="NCBI Taxonomy" id="1437059"/>
    <lineage>
        <taxon>Bacteria</taxon>
        <taxon>Pseudomonadati</taxon>
        <taxon>Pseudomonadota</taxon>
        <taxon>Alphaproteobacteria</taxon>
        <taxon>Rhodospirillales</taxon>
        <taxon>Rhodospirillaceae</taxon>
        <taxon>Magnetospirillum</taxon>
    </lineage>
</organism>
<evidence type="ECO:0000256" key="8">
    <source>
        <dbReference type="PIRNR" id="PIRNR003107"/>
    </source>
</evidence>
<dbReference type="EMBL" id="LWQU01000011">
    <property type="protein sequence ID" value="OAN67025.1"/>
    <property type="molecule type" value="Genomic_DNA"/>
</dbReference>
<evidence type="ECO:0000256" key="1">
    <source>
        <dbReference type="ARBA" id="ARBA00004496"/>
    </source>
</evidence>
<dbReference type="RefSeq" id="WP_068496457.1">
    <property type="nucleotide sequence ID" value="NZ_LWQU01000011.1"/>
</dbReference>
<dbReference type="InterPro" id="IPR038078">
    <property type="entry name" value="PhoU-like_sf"/>
</dbReference>
<comment type="subunit">
    <text evidence="3 8">Homodimer.</text>
</comment>
<evidence type="ECO:0000259" key="9">
    <source>
        <dbReference type="Pfam" id="PF01895"/>
    </source>
</evidence>
<feature type="domain" description="PhoU" evidence="9">
    <location>
        <begin position="125"/>
        <end position="207"/>
    </location>
</feature>
<dbReference type="STRING" id="1437059.A6A05_05595"/>
<evidence type="ECO:0000256" key="3">
    <source>
        <dbReference type="ARBA" id="ARBA00011738"/>
    </source>
</evidence>
<sequence>MTEHTVKSFDDELTHLSNTISRMGGLAEAQLAGALQALANRDSDLAVRIAASDAQVDVLEQDVQHFTVRLLALRQPVAADLRHIVAALKIASELERIADYAANVAKRSLVLNQQPAVKPVGAVINLGRLVQTILKDIMDAYVEQDVAKAIGVWNRDEEVDDLYTGLFRELITYMMEDPRTITACTHLMFMAKNIERIGDHATNIAETLHFLVVGTPLKGARPKGPSVEAQ</sequence>
<dbReference type="NCBIfam" id="TIGR02135">
    <property type="entry name" value="phoU_full"/>
    <property type="match status" value="1"/>
</dbReference>
<keyword evidence="11" id="KW-1185">Reference proteome</keyword>
<dbReference type="GO" id="GO:0006817">
    <property type="term" value="P:phosphate ion transport"/>
    <property type="evidence" value="ECO:0007669"/>
    <property type="project" value="UniProtKB-KW"/>
</dbReference>
<dbReference type="Gene3D" id="1.20.58.220">
    <property type="entry name" value="Phosphate transport system protein phou homolog 2, domain 2"/>
    <property type="match status" value="1"/>
</dbReference>
<dbReference type="GO" id="GO:0005737">
    <property type="term" value="C:cytoplasm"/>
    <property type="evidence" value="ECO:0007669"/>
    <property type="project" value="UniProtKB-SubCell"/>
</dbReference>
<keyword evidence="6 8" id="KW-0592">Phosphate transport</keyword>
<evidence type="ECO:0000256" key="6">
    <source>
        <dbReference type="ARBA" id="ARBA00022592"/>
    </source>
</evidence>
<dbReference type="Pfam" id="PF01895">
    <property type="entry name" value="PhoU"/>
    <property type="match status" value="2"/>
</dbReference>
<keyword evidence="4 8" id="KW-0813">Transport</keyword>
<evidence type="ECO:0000256" key="5">
    <source>
        <dbReference type="ARBA" id="ARBA00022490"/>
    </source>
</evidence>
<gene>
    <name evidence="10" type="ORF">A6A05_05595</name>
</gene>
<dbReference type="GO" id="GO:0030643">
    <property type="term" value="P:intracellular phosphate ion homeostasis"/>
    <property type="evidence" value="ECO:0007669"/>
    <property type="project" value="InterPro"/>
</dbReference>
<dbReference type="SUPFAM" id="SSF109755">
    <property type="entry name" value="PhoU-like"/>
    <property type="match status" value="1"/>
</dbReference>
<feature type="domain" description="PhoU" evidence="9">
    <location>
        <begin position="20"/>
        <end position="107"/>
    </location>
</feature>
<comment type="caution">
    <text evidence="10">The sequence shown here is derived from an EMBL/GenBank/DDBJ whole genome shotgun (WGS) entry which is preliminary data.</text>
</comment>
<dbReference type="InterPro" id="IPR026022">
    <property type="entry name" value="PhoU_dom"/>
</dbReference>
<evidence type="ECO:0000313" key="11">
    <source>
        <dbReference type="Proteomes" id="UP000078543"/>
    </source>
</evidence>